<proteinExistence type="predicted"/>
<dbReference type="AlphaFoldDB" id="E4XX31"/>
<evidence type="ECO:0000256" key="1">
    <source>
        <dbReference type="SAM" id="Phobius"/>
    </source>
</evidence>
<feature type="transmembrane region" description="Helical" evidence="1">
    <location>
        <begin position="88"/>
        <end position="112"/>
    </location>
</feature>
<accession>E4XX31</accession>
<evidence type="ECO:0000313" key="3">
    <source>
        <dbReference type="EMBL" id="CBY39802.1"/>
    </source>
</evidence>
<dbReference type="InParanoid" id="E4XX31"/>
<keyword evidence="4" id="KW-1185">Reference proteome</keyword>
<protein>
    <recommendedName>
        <fullName evidence="5">MARVEL domain-containing protein</fullName>
    </recommendedName>
</protein>
<evidence type="ECO:0000313" key="4">
    <source>
        <dbReference type="Proteomes" id="UP000001307"/>
    </source>
</evidence>
<dbReference type="EMBL" id="FN655658">
    <property type="protein sequence ID" value="CBY39802.1"/>
    <property type="molecule type" value="Genomic_DNA"/>
</dbReference>
<evidence type="ECO:0000313" key="2">
    <source>
        <dbReference type="EMBL" id="CBY14225.1"/>
    </source>
</evidence>
<evidence type="ECO:0008006" key="5">
    <source>
        <dbReference type="Google" id="ProtNLM"/>
    </source>
</evidence>
<organism evidence="2">
    <name type="scientific">Oikopleura dioica</name>
    <name type="common">Tunicate</name>
    <dbReference type="NCBI Taxonomy" id="34765"/>
    <lineage>
        <taxon>Eukaryota</taxon>
        <taxon>Metazoa</taxon>
        <taxon>Chordata</taxon>
        <taxon>Tunicata</taxon>
        <taxon>Appendicularia</taxon>
        <taxon>Copelata</taxon>
        <taxon>Oikopleuridae</taxon>
        <taxon>Oikopleura</taxon>
    </lineage>
</organism>
<keyword evidence="1" id="KW-0812">Transmembrane</keyword>
<keyword evidence="1" id="KW-1133">Transmembrane helix</keyword>
<dbReference type="OrthoDB" id="10491282at2759"/>
<sequence length="126" mass="14161">MKGLLRLLFTFMGMTKIAAASLALLGAILIQAGIDTKYNWDLHYYGLYSPLQFTAAAGYIIFFYHFCSFLIYGFGLDQKLKNFNWDKFELICSFICCLFAFIGGITGLAVALKELNQIVSGHLLTF</sequence>
<reference evidence="2" key="1">
    <citation type="journal article" date="2010" name="Science">
        <title>Plasticity of animal genome architecture unmasked by rapid evolution of a pelagic tunicate.</title>
        <authorList>
            <person name="Denoeud F."/>
            <person name="Henriet S."/>
            <person name="Mungpakdee S."/>
            <person name="Aury J.M."/>
            <person name="Da Silva C."/>
            <person name="Brinkmann H."/>
            <person name="Mikhaleva J."/>
            <person name="Olsen L.C."/>
            <person name="Jubin C."/>
            <person name="Canestro C."/>
            <person name="Bouquet J.M."/>
            <person name="Danks G."/>
            <person name="Poulain J."/>
            <person name="Campsteijn C."/>
            <person name="Adamski M."/>
            <person name="Cross I."/>
            <person name="Yadetie F."/>
            <person name="Muffato M."/>
            <person name="Louis A."/>
            <person name="Butcher S."/>
            <person name="Tsagkogeorga G."/>
            <person name="Konrad A."/>
            <person name="Singh S."/>
            <person name="Jensen M.F."/>
            <person name="Cong E.H."/>
            <person name="Eikeseth-Otteraa H."/>
            <person name="Noel B."/>
            <person name="Anthouard V."/>
            <person name="Porcel B.M."/>
            <person name="Kachouri-Lafond R."/>
            <person name="Nishino A."/>
            <person name="Ugolini M."/>
            <person name="Chourrout P."/>
            <person name="Nishida H."/>
            <person name="Aasland R."/>
            <person name="Huzurbazar S."/>
            <person name="Westhof E."/>
            <person name="Delsuc F."/>
            <person name="Lehrach H."/>
            <person name="Reinhardt R."/>
            <person name="Weissenbach J."/>
            <person name="Roy S.W."/>
            <person name="Artiguenave F."/>
            <person name="Postlethwait J.H."/>
            <person name="Manak J.R."/>
            <person name="Thompson E.M."/>
            <person name="Jaillon O."/>
            <person name="Du Pasquier L."/>
            <person name="Boudinot P."/>
            <person name="Liberles D.A."/>
            <person name="Volff J.N."/>
            <person name="Philippe H."/>
            <person name="Lenhard B."/>
            <person name="Roest Crollius H."/>
            <person name="Wincker P."/>
            <person name="Chourrout D."/>
        </authorList>
    </citation>
    <scope>NUCLEOTIDE SEQUENCE [LARGE SCALE GENOMIC DNA]</scope>
</reference>
<keyword evidence="1" id="KW-0472">Membrane</keyword>
<dbReference type="EMBL" id="FN653264">
    <property type="protein sequence ID" value="CBY14225.1"/>
    <property type="molecule type" value="Genomic_DNA"/>
</dbReference>
<name>E4XX31_OIKDI</name>
<dbReference type="Proteomes" id="UP000001307">
    <property type="component" value="Unassembled WGS sequence"/>
</dbReference>
<feature type="transmembrane region" description="Helical" evidence="1">
    <location>
        <begin position="56"/>
        <end position="76"/>
    </location>
</feature>
<dbReference type="Proteomes" id="UP000011014">
    <property type="component" value="Unassembled WGS sequence"/>
</dbReference>
<gene>
    <name evidence="2" type="ORF">GSOID_T00007210001</name>
    <name evidence="3" type="ORF">GSOID_T00020396001</name>
</gene>